<dbReference type="SUPFAM" id="SSF52833">
    <property type="entry name" value="Thioredoxin-like"/>
    <property type="match status" value="1"/>
</dbReference>
<comment type="caution">
    <text evidence="4">The sequence shown here is derived from an EMBL/GenBank/DDBJ whole genome shotgun (WGS) entry which is preliminary data.</text>
</comment>
<feature type="domain" description="Thioredoxin" evidence="3">
    <location>
        <begin position="5"/>
        <end position="158"/>
    </location>
</feature>
<dbReference type="InterPro" id="IPR013766">
    <property type="entry name" value="Thioredoxin_domain"/>
</dbReference>
<dbReference type="GO" id="GO:0015036">
    <property type="term" value="F:disulfide oxidoreductase activity"/>
    <property type="evidence" value="ECO:0007669"/>
    <property type="project" value="UniProtKB-ARBA"/>
</dbReference>
<dbReference type="AlphaFoldDB" id="A0A510UMV2"/>
<dbReference type="InterPro" id="IPR039555">
    <property type="entry name" value="TraF/TrbB"/>
</dbReference>
<protein>
    <submittedName>
        <fullName evidence="4">Type-F conjugative transfer system pilin assembly thiol-disulfide isomerase TrbB</fullName>
    </submittedName>
</protein>
<dbReference type="PROSITE" id="PS51352">
    <property type="entry name" value="THIOREDOXIN_2"/>
    <property type="match status" value="1"/>
</dbReference>
<evidence type="ECO:0000256" key="2">
    <source>
        <dbReference type="SAM" id="SignalP"/>
    </source>
</evidence>
<organism evidence="4 5">
    <name type="scientific">Aliivibrio fischeri</name>
    <name type="common">Vibrio fischeri</name>
    <dbReference type="NCBI Taxonomy" id="668"/>
    <lineage>
        <taxon>Bacteria</taxon>
        <taxon>Pseudomonadati</taxon>
        <taxon>Pseudomonadota</taxon>
        <taxon>Gammaproteobacteria</taxon>
        <taxon>Vibrionales</taxon>
        <taxon>Vibrionaceae</taxon>
        <taxon>Aliivibrio</taxon>
    </lineage>
</organism>
<evidence type="ECO:0000313" key="4">
    <source>
        <dbReference type="EMBL" id="GEK15909.1"/>
    </source>
</evidence>
<dbReference type="Pfam" id="PF13728">
    <property type="entry name" value="TraF"/>
    <property type="match status" value="1"/>
</dbReference>
<proteinExistence type="predicted"/>
<dbReference type="InterPro" id="IPR036249">
    <property type="entry name" value="Thioredoxin-like_sf"/>
</dbReference>
<evidence type="ECO:0000313" key="5">
    <source>
        <dbReference type="Proteomes" id="UP000321787"/>
    </source>
</evidence>
<feature type="chain" id="PRO_5021961383" evidence="2">
    <location>
        <begin position="24"/>
        <end position="158"/>
    </location>
</feature>
<sequence length="158" mass="17682">MHNRQKGAWLLLLFTLNSYAVTANTLNDIITTKEQRAQVKTNTQKYALAFIFSSTCPHCQRFAPTLEAFAATTNLPVYAFSADGKGVHTYTQPLMANQDVLSKFFPNQESIVYPALFLVDVNTRAHIPLSIGNVPFNVLNQTYQAAMTYPHIQARLAQ</sequence>
<dbReference type="InterPro" id="IPR017937">
    <property type="entry name" value="Thioredoxin_CS"/>
</dbReference>
<dbReference type="PROSITE" id="PS00194">
    <property type="entry name" value="THIOREDOXIN_1"/>
    <property type="match status" value="1"/>
</dbReference>
<reference evidence="4 5" key="1">
    <citation type="submission" date="2019-07" db="EMBL/GenBank/DDBJ databases">
        <title>Whole genome shotgun sequence of Aliivibrio fischeri NBRC 101058.</title>
        <authorList>
            <person name="Hosoyama A."/>
            <person name="Uohara A."/>
            <person name="Ohji S."/>
            <person name="Ichikawa N."/>
        </authorList>
    </citation>
    <scope>NUCLEOTIDE SEQUENCE [LARGE SCALE GENOMIC DNA]</scope>
    <source>
        <strain evidence="4 5">NBRC 101058</strain>
    </source>
</reference>
<keyword evidence="1" id="KW-0676">Redox-active center</keyword>
<dbReference type="Proteomes" id="UP000321787">
    <property type="component" value="Unassembled WGS sequence"/>
</dbReference>
<accession>A0A510UMV2</accession>
<dbReference type="RefSeq" id="WP_146866540.1">
    <property type="nucleotide sequence ID" value="NZ_BJTZ01000046.1"/>
</dbReference>
<keyword evidence="2" id="KW-0732">Signal</keyword>
<evidence type="ECO:0000256" key="1">
    <source>
        <dbReference type="ARBA" id="ARBA00023284"/>
    </source>
</evidence>
<dbReference type="GO" id="GO:0016853">
    <property type="term" value="F:isomerase activity"/>
    <property type="evidence" value="ECO:0007669"/>
    <property type="project" value="UniProtKB-KW"/>
</dbReference>
<gene>
    <name evidence="4" type="primary">traF</name>
    <name evidence="4" type="ORF">AFI02nite_39450</name>
</gene>
<dbReference type="EMBL" id="BJTZ01000046">
    <property type="protein sequence ID" value="GEK15909.1"/>
    <property type="molecule type" value="Genomic_DNA"/>
</dbReference>
<dbReference type="Gene3D" id="3.40.30.10">
    <property type="entry name" value="Glutaredoxin"/>
    <property type="match status" value="1"/>
</dbReference>
<keyword evidence="4" id="KW-0413">Isomerase</keyword>
<name>A0A510UMV2_ALIFS</name>
<evidence type="ECO:0000259" key="3">
    <source>
        <dbReference type="PROSITE" id="PS51352"/>
    </source>
</evidence>
<feature type="signal peptide" evidence="2">
    <location>
        <begin position="1"/>
        <end position="23"/>
    </location>
</feature>